<evidence type="ECO:0000256" key="1">
    <source>
        <dbReference type="ARBA" id="ARBA00004141"/>
    </source>
</evidence>
<feature type="transmembrane region" description="Helical" evidence="6">
    <location>
        <begin position="104"/>
        <end position="124"/>
    </location>
</feature>
<dbReference type="PANTHER" id="PTHR33048">
    <property type="entry name" value="PTH11-LIKE INTEGRAL MEMBRANE PROTEIN (AFU_ORTHOLOGUE AFUA_5G11245)"/>
    <property type="match status" value="1"/>
</dbReference>
<dbReference type="InterPro" id="IPR052337">
    <property type="entry name" value="SAT4-like"/>
</dbReference>
<evidence type="ECO:0000256" key="3">
    <source>
        <dbReference type="ARBA" id="ARBA00022989"/>
    </source>
</evidence>
<evidence type="ECO:0000256" key="5">
    <source>
        <dbReference type="ARBA" id="ARBA00038359"/>
    </source>
</evidence>
<comment type="similarity">
    <text evidence="5">Belongs to the SAT4 family.</text>
</comment>
<feature type="transmembrane region" description="Helical" evidence="6">
    <location>
        <begin position="69"/>
        <end position="88"/>
    </location>
</feature>
<gene>
    <name evidence="8" type="ORF">MGU_10866</name>
</gene>
<name>A0A0B4HQQ0_METGA</name>
<keyword evidence="4 6" id="KW-0472">Membrane</keyword>
<dbReference type="GO" id="GO:0016020">
    <property type="term" value="C:membrane"/>
    <property type="evidence" value="ECO:0007669"/>
    <property type="project" value="UniProtKB-SubCell"/>
</dbReference>
<sequence>MIYAYRMKWIHIFVPLPQRTAFFWLCTPLIAANTVLYIGAIIANYIVVIPLEALCKPWLDGRYLVNRQAADTAVISFNLVCDLLILILPQRVIWKLHLHRRRKIGLSILFGLGMLTCICAGGRVYTTATLNWKYDTIHDVPEVILWGVGESTFAMMVFCVPAVPRIFSGKEPSLVSRINKSLRSWSRLVYGSSRTGSQTSNLSQQVCPPASTMGSYGKMMEGDSEIALAGLGADSRQVQRPHRTTAESRIIKTTEVFTTEDSVSENARTAARHQAKSQQHPWMTGRS</sequence>
<dbReference type="HOGENOM" id="CLU_970049_0_0_1"/>
<accession>A0A0B4HQQ0</accession>
<evidence type="ECO:0000256" key="6">
    <source>
        <dbReference type="SAM" id="Phobius"/>
    </source>
</evidence>
<feature type="transmembrane region" description="Helical" evidence="6">
    <location>
        <begin position="144"/>
        <end position="167"/>
    </location>
</feature>
<keyword evidence="9" id="KW-1185">Reference proteome</keyword>
<dbReference type="InterPro" id="IPR049326">
    <property type="entry name" value="Rhodopsin_dom_fungi"/>
</dbReference>
<dbReference type="Proteomes" id="UP000031192">
    <property type="component" value="Unassembled WGS sequence"/>
</dbReference>
<keyword evidence="2 6" id="KW-0812">Transmembrane</keyword>
<dbReference type="AlphaFoldDB" id="A0A0B4HQQ0"/>
<comment type="subcellular location">
    <subcellularLocation>
        <location evidence="1">Membrane</location>
        <topology evidence="1">Multi-pass membrane protein</topology>
    </subcellularLocation>
</comment>
<dbReference type="OrthoDB" id="4935043at2759"/>
<dbReference type="EMBL" id="AZNH01000120">
    <property type="protein sequence ID" value="KID81789.1"/>
    <property type="molecule type" value="Genomic_DNA"/>
</dbReference>
<feature type="domain" description="Rhodopsin" evidence="7">
    <location>
        <begin position="12"/>
        <end position="167"/>
    </location>
</feature>
<protein>
    <submittedName>
        <fullName evidence="8">Proteinrelated to integral membrane protein PTH11</fullName>
    </submittedName>
</protein>
<evidence type="ECO:0000313" key="9">
    <source>
        <dbReference type="Proteomes" id="UP000031192"/>
    </source>
</evidence>
<proteinExistence type="inferred from homology"/>
<organism evidence="8 9">
    <name type="scientific">Metarhizium guizhouense (strain ARSEF 977)</name>
    <dbReference type="NCBI Taxonomy" id="1276136"/>
    <lineage>
        <taxon>Eukaryota</taxon>
        <taxon>Fungi</taxon>
        <taxon>Dikarya</taxon>
        <taxon>Ascomycota</taxon>
        <taxon>Pezizomycotina</taxon>
        <taxon>Sordariomycetes</taxon>
        <taxon>Hypocreomycetidae</taxon>
        <taxon>Hypocreales</taxon>
        <taxon>Clavicipitaceae</taxon>
        <taxon>Metarhizium</taxon>
    </lineage>
</organism>
<evidence type="ECO:0000313" key="8">
    <source>
        <dbReference type="EMBL" id="KID81789.1"/>
    </source>
</evidence>
<evidence type="ECO:0000256" key="4">
    <source>
        <dbReference type="ARBA" id="ARBA00023136"/>
    </source>
</evidence>
<dbReference type="PANTHER" id="PTHR33048:SF146">
    <property type="entry name" value="INTEGRAL MEMBRANE PROTEIN"/>
    <property type="match status" value="1"/>
</dbReference>
<comment type="caution">
    <text evidence="8">The sequence shown here is derived from an EMBL/GenBank/DDBJ whole genome shotgun (WGS) entry which is preliminary data.</text>
</comment>
<evidence type="ECO:0000256" key="2">
    <source>
        <dbReference type="ARBA" id="ARBA00022692"/>
    </source>
</evidence>
<evidence type="ECO:0000259" key="7">
    <source>
        <dbReference type="Pfam" id="PF20684"/>
    </source>
</evidence>
<keyword evidence="3 6" id="KW-1133">Transmembrane helix</keyword>
<feature type="transmembrane region" description="Helical" evidence="6">
    <location>
        <begin position="21"/>
        <end position="49"/>
    </location>
</feature>
<dbReference type="Pfam" id="PF20684">
    <property type="entry name" value="Fung_rhodopsin"/>
    <property type="match status" value="1"/>
</dbReference>
<reference evidence="8 9" key="1">
    <citation type="journal article" date="2014" name="Proc. Natl. Acad. Sci. U.S.A.">
        <title>Trajectory and genomic determinants of fungal-pathogen speciation and host adaptation.</title>
        <authorList>
            <person name="Hu X."/>
            <person name="Xiao G."/>
            <person name="Zheng P."/>
            <person name="Shang Y."/>
            <person name="Su Y."/>
            <person name="Zhang X."/>
            <person name="Liu X."/>
            <person name="Zhan S."/>
            <person name="St Leger R.J."/>
            <person name="Wang C."/>
        </authorList>
    </citation>
    <scope>NUCLEOTIDE SEQUENCE [LARGE SCALE GENOMIC DNA]</scope>
    <source>
        <strain evidence="8 9">ARSEF 977</strain>
    </source>
</reference>